<dbReference type="RefSeq" id="WP_268047598.1">
    <property type="nucleotide sequence ID" value="NZ_JAPQES010000001.1"/>
</dbReference>
<evidence type="ECO:0000256" key="2">
    <source>
        <dbReference type="SAM" id="MobiDB-lite"/>
    </source>
</evidence>
<proteinExistence type="predicted"/>
<dbReference type="Proteomes" id="UP001079657">
    <property type="component" value="Unassembled WGS sequence"/>
</dbReference>
<dbReference type="PROSITE" id="PS50005">
    <property type="entry name" value="TPR"/>
    <property type="match status" value="1"/>
</dbReference>
<organism evidence="4 5">
    <name type="scientific">Clostridium ganghwense</name>
    <dbReference type="NCBI Taxonomy" id="312089"/>
    <lineage>
        <taxon>Bacteria</taxon>
        <taxon>Bacillati</taxon>
        <taxon>Bacillota</taxon>
        <taxon>Clostridia</taxon>
        <taxon>Eubacteriales</taxon>
        <taxon>Clostridiaceae</taxon>
        <taxon>Clostridium</taxon>
    </lineage>
</organism>
<dbReference type="InterPro" id="IPR011990">
    <property type="entry name" value="TPR-like_helical_dom_sf"/>
</dbReference>
<evidence type="ECO:0000256" key="3">
    <source>
        <dbReference type="SAM" id="Phobius"/>
    </source>
</evidence>
<dbReference type="SUPFAM" id="SSF48452">
    <property type="entry name" value="TPR-like"/>
    <property type="match status" value="1"/>
</dbReference>
<evidence type="ECO:0000256" key="1">
    <source>
        <dbReference type="PROSITE-ProRule" id="PRU00339"/>
    </source>
</evidence>
<comment type="caution">
    <text evidence="4">The sequence shown here is derived from an EMBL/GenBank/DDBJ whole genome shotgun (WGS) entry which is preliminary data.</text>
</comment>
<dbReference type="Gene3D" id="1.25.40.10">
    <property type="entry name" value="Tetratricopeptide repeat domain"/>
    <property type="match status" value="1"/>
</dbReference>
<feature type="repeat" description="TPR" evidence="1">
    <location>
        <begin position="35"/>
        <end position="68"/>
    </location>
</feature>
<accession>A0ABT4CM16</accession>
<keyword evidence="3" id="KW-0812">Transmembrane</keyword>
<feature type="transmembrane region" description="Helical" evidence="3">
    <location>
        <begin position="7"/>
        <end position="27"/>
    </location>
</feature>
<keyword evidence="5" id="KW-1185">Reference proteome</keyword>
<keyword evidence="3" id="KW-0472">Membrane</keyword>
<dbReference type="SMART" id="SM00028">
    <property type="entry name" value="TPR"/>
    <property type="match status" value="3"/>
</dbReference>
<evidence type="ECO:0000313" key="5">
    <source>
        <dbReference type="Proteomes" id="UP001079657"/>
    </source>
</evidence>
<protein>
    <submittedName>
        <fullName evidence="4">Tetratricopeptide repeat protein</fullName>
    </submittedName>
</protein>
<keyword evidence="1" id="KW-0802">TPR repeat</keyword>
<gene>
    <name evidence="4" type="ORF">OXH55_01305</name>
</gene>
<name>A0ABT4CM16_9CLOT</name>
<dbReference type="EMBL" id="JAPQES010000001">
    <property type="protein sequence ID" value="MCY6369281.1"/>
    <property type="molecule type" value="Genomic_DNA"/>
</dbReference>
<dbReference type="InterPro" id="IPR019734">
    <property type="entry name" value="TPR_rpt"/>
</dbReference>
<sequence>MNNKIKKIVIISMVIFIAIAGAVFGTYKYNMVQSYNNLINEANQYMDGGEYDKAIAVFNQSLSYKKDTNVERSITLAKRLKEVKVIYDNGIKQMSDKNYSEAIETFKKVTKEDSKIYDNAKKKIEECKKQFTALNIQKASNSAKNNKYEEANKYLDEVLKLDSNNAEVKKLKDAYDKKDKEEQDKIKAEQQEKQKEEAKKSSSGVTQQQACKIVERYVKHKGVKTIFEYDHDENRNGVNYYVIHAFDDMGDHIATSGWYYVDKKTGKAYEWDLVSDNFILLN</sequence>
<feature type="region of interest" description="Disordered" evidence="2">
    <location>
        <begin position="179"/>
        <end position="203"/>
    </location>
</feature>
<evidence type="ECO:0000313" key="4">
    <source>
        <dbReference type="EMBL" id="MCY6369281.1"/>
    </source>
</evidence>
<reference evidence="4" key="1">
    <citation type="submission" date="2022-12" db="EMBL/GenBank/DDBJ databases">
        <authorList>
            <person name="Wang J."/>
        </authorList>
    </citation>
    <scope>NUCLEOTIDE SEQUENCE</scope>
    <source>
        <strain evidence="4">HY-42-06</strain>
    </source>
</reference>
<feature type="compositionally biased region" description="Basic and acidic residues" evidence="2">
    <location>
        <begin position="179"/>
        <end position="200"/>
    </location>
</feature>
<keyword evidence="3" id="KW-1133">Transmembrane helix</keyword>